<comment type="caution">
    <text evidence="2">The sequence shown here is derived from an EMBL/GenBank/DDBJ whole genome shotgun (WGS) entry which is preliminary data.</text>
</comment>
<name>A0ABD2ATQ0_VESSQ</name>
<organism evidence="2 3">
    <name type="scientific">Vespula squamosa</name>
    <name type="common">Southern yellow jacket</name>
    <name type="synonym">Wasp</name>
    <dbReference type="NCBI Taxonomy" id="30214"/>
    <lineage>
        <taxon>Eukaryota</taxon>
        <taxon>Metazoa</taxon>
        <taxon>Ecdysozoa</taxon>
        <taxon>Arthropoda</taxon>
        <taxon>Hexapoda</taxon>
        <taxon>Insecta</taxon>
        <taxon>Pterygota</taxon>
        <taxon>Neoptera</taxon>
        <taxon>Endopterygota</taxon>
        <taxon>Hymenoptera</taxon>
        <taxon>Apocrita</taxon>
        <taxon>Aculeata</taxon>
        <taxon>Vespoidea</taxon>
        <taxon>Vespidae</taxon>
        <taxon>Vespinae</taxon>
        <taxon>Vespula</taxon>
    </lineage>
</organism>
<keyword evidence="3" id="KW-1185">Reference proteome</keyword>
<evidence type="ECO:0000313" key="3">
    <source>
        <dbReference type="Proteomes" id="UP001607302"/>
    </source>
</evidence>
<accession>A0ABD2ATQ0</accession>
<feature type="coiled-coil region" evidence="1">
    <location>
        <begin position="891"/>
        <end position="1055"/>
    </location>
</feature>
<evidence type="ECO:0000256" key="1">
    <source>
        <dbReference type="SAM" id="Coils"/>
    </source>
</evidence>
<reference evidence="2 3" key="1">
    <citation type="journal article" date="2024" name="Ann. Entomol. Soc. Am.">
        <title>Genomic analyses of the southern and eastern yellowjacket wasps (Hymenoptera: Vespidae) reveal evolutionary signatures of social life.</title>
        <authorList>
            <person name="Catto M.A."/>
            <person name="Caine P.B."/>
            <person name="Orr S.E."/>
            <person name="Hunt B.G."/>
            <person name="Goodisman M.A.D."/>
        </authorList>
    </citation>
    <scope>NUCLEOTIDE SEQUENCE [LARGE SCALE GENOMIC DNA]</scope>
    <source>
        <strain evidence="2">233</strain>
        <tissue evidence="2">Head and thorax</tissue>
    </source>
</reference>
<gene>
    <name evidence="2" type="ORF">V1478_008505</name>
</gene>
<protein>
    <submittedName>
        <fullName evidence="2">Spindle pole body component 110-like</fullName>
    </submittedName>
</protein>
<feature type="coiled-coil region" evidence="1">
    <location>
        <begin position="474"/>
        <end position="588"/>
    </location>
</feature>
<dbReference type="Proteomes" id="UP001607302">
    <property type="component" value="Unassembled WGS sequence"/>
</dbReference>
<sequence length="1564" mass="184762">MSYVEHGPRVFFTGRQNNSIPLAYGDYIVPKKRLEGRLKVYESCSDIRAWSSNPLETSQYFRELAEHTTPSGKIIPFNVVIENIIGLTSQAQNELQILRKELKKYKSLKLTNEQEIHLRTYDDKIITNYQKEKQNKNKTILKASLKDNFKIVNKSISLPHLDSYLSIQINSEKNIQYNDRYYRGLSLFDHMDSLSGKTTYLLPKLKSIYFTSKNDNDKRNKHINAETDTLTNLENKYTQVACVEYSDISVQVIWDVNETETQTDCLTEYTTSSETKISLNKTESQISTYKYDYKNNHGIKKRKINTPMEKHIKKDSSIESYHSESLSESTSITESEFDIEFYEKSHKEIIIQKDSEIIALKNEFGAKEAEVEELKEINKNLGIMLKKKDENLNTLRGGLKVKFNFILQERSVKLNKQRKNEMDEMRKKLYTNMHIIEQLKIELNKKYDVSFLQSQEIEKLRLHVKDTAVVLAERDSLMEKVKEMEHLSKEAENCRLALDQLREAIREKDELQKQNLEQKCILNDQEDEIKRLLILIQQTSSTHNDQQNRMTNILEELQTEIIEKDNTISKYEEQLHCMEQEINNFTTKLKSSLNNLEEFKIAYEDICSRVKCDHDTCERTKRTLYTVMEELQKSKLEHKEPLEQIENVKKYSKGSLCSSHLNYHFISSSSNSEVDESNIMMFKKIQTSQKDLFDNIQLHSAETENINNTLMNEYIDFENHSNKDTSEPDSWNSAKTEVSILSTNNNVNIENTIVEEVSKSLIKMQSLMKQLQIYAEDERPSLIKQIQKLYKYLMDNKSVIVWSPDKNIKRQQIYELYNKYKQNYEKHNPCTISSYKELQKTLINEELLNIHDEYIDKIFTIQFKRSITKMNELSTALQGVGDEHTKIVKEVVEKQQKILEKDTEIAQLKEKVRMGEGDCIRPEKSEWDVIKENFRALDIELNQKNQLIKDLQDTLILNNIKLSAYITECDELKFKNKNLIDNKNSLLKECSTRSDELKEKCEEINQLVKQLQNLNESIMITNNMEREIEQLKTKLNLLQEENSKLRKKLTDTNEIIWKNNELIRDLKDKQENDQHNFASKVLSYDTLLAERQNMINNLENTNLFINERLKDAEKKILSLNKTITELNERNNEMKMLDILHDDVSIVENNITKLETKSSKYKLELLNYENINKQNELRLATFTKENQIIQKHIEILKEKLSVNLTQEIITDDELKHKLQYLPNELYNKIMNLKNKVNIYDDAHTRIKYNLHQNVDKDSKVEKYKSKQTEKKDTIEDLWKIQNLIDEVEKKDFEIENFKNRVNNLSQENDDLYKKLKLHKEDYEDKLTILKKKYDSSISALHKKHTENIEHLKMNFEEINGEKIIFDSESWLQSLSIKELTNVHNRIYSLMNKSDINNDHINQKTIVNVIDKEDIYEALDKLPNICDNDKKENPSMETQHKEIKLQEEKTQIVKTHNINLKDHNSSKALLNLQKHSLHNKDKNEIKEENILHNIVWERTMFFDPTSHKKKYNKYNLIPGLQDNKKYANRDITSISTNRATKKNTIDWQRKNFIYQCSVHHKKSNIC</sequence>
<evidence type="ECO:0000313" key="2">
    <source>
        <dbReference type="EMBL" id="KAL2723992.1"/>
    </source>
</evidence>
<feature type="coiled-coil region" evidence="1">
    <location>
        <begin position="88"/>
        <end position="115"/>
    </location>
</feature>
<feature type="coiled-coil region" evidence="1">
    <location>
        <begin position="1095"/>
        <end position="1156"/>
    </location>
</feature>
<proteinExistence type="predicted"/>
<dbReference type="EMBL" id="JAUDFV010000139">
    <property type="protein sequence ID" value="KAL2723992.1"/>
    <property type="molecule type" value="Genomic_DNA"/>
</dbReference>
<feature type="coiled-coil region" evidence="1">
    <location>
        <begin position="1279"/>
        <end position="1360"/>
    </location>
</feature>
<keyword evidence="1" id="KW-0175">Coiled coil</keyword>